<dbReference type="InterPro" id="IPR012983">
    <property type="entry name" value="PHR"/>
</dbReference>
<dbReference type="PROSITE" id="PS50097">
    <property type="entry name" value="BTB"/>
    <property type="match status" value="1"/>
</dbReference>
<gene>
    <name evidence="3" type="ORF">PACLA_8A071355</name>
</gene>
<dbReference type="Gene3D" id="3.30.710.10">
    <property type="entry name" value="Potassium Channel Kv1.1, Chain A"/>
    <property type="match status" value="1"/>
</dbReference>
<dbReference type="SMART" id="SM00875">
    <property type="entry name" value="BACK"/>
    <property type="match status" value="1"/>
</dbReference>
<dbReference type="InterPro" id="IPR011705">
    <property type="entry name" value="BACK"/>
</dbReference>
<dbReference type="SMART" id="SM00225">
    <property type="entry name" value="BTB"/>
    <property type="match status" value="1"/>
</dbReference>
<dbReference type="AlphaFoldDB" id="A0A6S7G5B2"/>
<dbReference type="Pfam" id="PF08005">
    <property type="entry name" value="PHR"/>
    <property type="match status" value="1"/>
</dbReference>
<dbReference type="Pfam" id="PF00651">
    <property type="entry name" value="BTB"/>
    <property type="match status" value="1"/>
</dbReference>
<dbReference type="InterPro" id="IPR000210">
    <property type="entry name" value="BTB/POZ_dom"/>
</dbReference>
<dbReference type="GO" id="GO:0022008">
    <property type="term" value="P:neurogenesis"/>
    <property type="evidence" value="ECO:0007669"/>
    <property type="project" value="TreeGrafter"/>
</dbReference>
<dbReference type="OrthoDB" id="636773at2759"/>
<dbReference type="PANTHER" id="PTHR45774">
    <property type="entry name" value="BTB/POZ DOMAIN-CONTAINING"/>
    <property type="match status" value="1"/>
</dbReference>
<dbReference type="GO" id="GO:0005829">
    <property type="term" value="C:cytosol"/>
    <property type="evidence" value="ECO:0007669"/>
    <property type="project" value="TreeGrafter"/>
</dbReference>
<reference evidence="3" key="1">
    <citation type="submission" date="2020-04" db="EMBL/GenBank/DDBJ databases">
        <authorList>
            <person name="Alioto T."/>
            <person name="Alioto T."/>
            <person name="Gomez Garrido J."/>
        </authorList>
    </citation>
    <scope>NUCLEOTIDE SEQUENCE</scope>
    <source>
        <strain evidence="3">A484AB</strain>
    </source>
</reference>
<keyword evidence="2" id="KW-0963">Cytoplasm</keyword>
<keyword evidence="4" id="KW-1185">Reference proteome</keyword>
<evidence type="ECO:0000256" key="1">
    <source>
        <dbReference type="ARBA" id="ARBA00004496"/>
    </source>
</evidence>
<dbReference type="InterPro" id="IPR011333">
    <property type="entry name" value="SKP1/BTB/POZ_sf"/>
</dbReference>
<sequence>MASVQPTVDWQSTKNSVLERNRHMFNNSDMSDISFACEGSDKTFHAHKYVLGTSSAVFHAMFYGELAEKDSVVHLSDTNEESLEQFLRFLYTEECTLTADNVIAIIYLAKKYILPLLNEKCVNFLLENLNSENVLDILDQASRFDEKELEKQCWKFIQSNTGKVVASDSFNSISQTTIAKLLMRDKLNLPESELFQAVLKWIDFQCSRKNLESTGVNRRLIIGEAIYGFRPFSMSQAEFDQHISKSGLLTEEELVPIFAKFCGIDSPALKWKLPNRTVENIARFSRFPGIKDNDLLVASDSGKIYPDRLRFTVNKDVLLLGVRLFGEQSGSENLVTLEANEVKVTGTYTSELSQDNIHGFDVMLKEPLQLKRNEVITLSVRTEKTQLFSGQNGSHKVVLKGVTVTFRNAPFPNNGTCVTSGQFHEIILSI</sequence>
<evidence type="ECO:0000313" key="3">
    <source>
        <dbReference type="EMBL" id="CAB3984227.1"/>
    </source>
</evidence>
<dbReference type="Proteomes" id="UP001152795">
    <property type="component" value="Unassembled WGS sequence"/>
</dbReference>
<dbReference type="EMBL" id="CACRXK020000710">
    <property type="protein sequence ID" value="CAB3984227.1"/>
    <property type="molecule type" value="Genomic_DNA"/>
</dbReference>
<dbReference type="PANTHER" id="PTHR45774:SF3">
    <property type="entry name" value="BTB (POZ) DOMAIN-CONTAINING 2B-RELATED"/>
    <property type="match status" value="1"/>
</dbReference>
<dbReference type="InterPro" id="IPR038648">
    <property type="entry name" value="PHR_sf"/>
</dbReference>
<evidence type="ECO:0000256" key="2">
    <source>
        <dbReference type="ARBA" id="ARBA00022490"/>
    </source>
</evidence>
<proteinExistence type="predicted"/>
<protein>
    <submittedName>
        <fullName evidence="3">BTB POZ domain-containing 6-like</fullName>
    </submittedName>
</protein>
<name>A0A6S7G5B2_PARCT</name>
<dbReference type="SUPFAM" id="SSF54695">
    <property type="entry name" value="POZ domain"/>
    <property type="match status" value="1"/>
</dbReference>
<dbReference type="Pfam" id="PF07707">
    <property type="entry name" value="BACK"/>
    <property type="match status" value="1"/>
</dbReference>
<dbReference type="Gene3D" id="2.60.120.820">
    <property type="entry name" value="PHR domain"/>
    <property type="match status" value="1"/>
</dbReference>
<comment type="caution">
    <text evidence="3">The sequence shown here is derived from an EMBL/GenBank/DDBJ whole genome shotgun (WGS) entry which is preliminary data.</text>
</comment>
<comment type="subcellular location">
    <subcellularLocation>
        <location evidence="1">Cytoplasm</location>
    </subcellularLocation>
</comment>
<dbReference type="Gene3D" id="1.25.40.420">
    <property type="match status" value="1"/>
</dbReference>
<evidence type="ECO:0000313" key="4">
    <source>
        <dbReference type="Proteomes" id="UP001152795"/>
    </source>
</evidence>
<organism evidence="3 4">
    <name type="scientific">Paramuricea clavata</name>
    <name type="common">Red gorgonian</name>
    <name type="synonym">Violescent sea-whip</name>
    <dbReference type="NCBI Taxonomy" id="317549"/>
    <lineage>
        <taxon>Eukaryota</taxon>
        <taxon>Metazoa</taxon>
        <taxon>Cnidaria</taxon>
        <taxon>Anthozoa</taxon>
        <taxon>Octocorallia</taxon>
        <taxon>Malacalcyonacea</taxon>
        <taxon>Plexauridae</taxon>
        <taxon>Paramuricea</taxon>
    </lineage>
</organism>
<accession>A0A6S7G5B2</accession>